<evidence type="ECO:0000256" key="1">
    <source>
        <dbReference type="SAM" id="Phobius"/>
    </source>
</evidence>
<evidence type="ECO:0000313" key="3">
    <source>
        <dbReference type="Proteomes" id="UP000238196"/>
    </source>
</evidence>
<dbReference type="PANTHER" id="PTHR34703:SF1">
    <property type="entry name" value="ANTIPORTER SUBUNIT MNHG2-RELATED"/>
    <property type="match status" value="1"/>
</dbReference>
<dbReference type="Pfam" id="PF03334">
    <property type="entry name" value="PhaG_MnhG_YufB"/>
    <property type="match status" value="1"/>
</dbReference>
<keyword evidence="1" id="KW-1133">Transmembrane helix</keyword>
<feature type="transmembrane region" description="Helical" evidence="1">
    <location>
        <begin position="12"/>
        <end position="31"/>
    </location>
</feature>
<dbReference type="NCBIfam" id="NF009314">
    <property type="entry name" value="PRK12674.1-2"/>
    <property type="match status" value="1"/>
</dbReference>
<reference evidence="2 3" key="1">
    <citation type="submission" date="2018-02" db="EMBL/GenBank/DDBJ databases">
        <title>novel marine gammaproteobacteria from coastal saline agro ecosystem.</title>
        <authorList>
            <person name="Krishnan R."/>
            <person name="Ramesh Kumar N."/>
        </authorList>
    </citation>
    <scope>NUCLEOTIDE SEQUENCE [LARGE SCALE GENOMIC DNA]</scope>
    <source>
        <strain evidence="2 3">228</strain>
    </source>
</reference>
<proteinExistence type="predicted"/>
<name>A0A2S5KT23_9PROT</name>
<organism evidence="2 3">
    <name type="scientific">Proteobacteria bacterium 228</name>
    <dbReference type="NCBI Taxonomy" id="2083153"/>
    <lineage>
        <taxon>Bacteria</taxon>
        <taxon>Pseudomonadati</taxon>
        <taxon>Pseudomonadota</taxon>
    </lineage>
</organism>
<dbReference type="PANTHER" id="PTHR34703">
    <property type="entry name" value="ANTIPORTER SUBUNIT MNHG2-RELATED"/>
    <property type="match status" value="1"/>
</dbReference>
<dbReference type="InterPro" id="IPR005133">
    <property type="entry name" value="PhaG_MnhG_YufB"/>
</dbReference>
<feature type="transmembrane region" description="Helical" evidence="1">
    <location>
        <begin position="68"/>
        <end position="89"/>
    </location>
</feature>
<protein>
    <submittedName>
        <fullName evidence="2">Na+/H+ antiporter subunit G</fullName>
    </submittedName>
</protein>
<accession>A0A2S5KT23</accession>
<keyword evidence="1" id="KW-0472">Membrane</keyword>
<dbReference type="Proteomes" id="UP000238196">
    <property type="component" value="Unassembled WGS sequence"/>
</dbReference>
<dbReference type="GO" id="GO:0015385">
    <property type="term" value="F:sodium:proton antiporter activity"/>
    <property type="evidence" value="ECO:0007669"/>
    <property type="project" value="TreeGrafter"/>
</dbReference>
<evidence type="ECO:0000313" key="2">
    <source>
        <dbReference type="EMBL" id="PPC77898.1"/>
    </source>
</evidence>
<keyword evidence="1" id="KW-0812">Transmembrane</keyword>
<gene>
    <name evidence="2" type="ORF">C4K68_07970</name>
</gene>
<dbReference type="AlphaFoldDB" id="A0A2S5KT23"/>
<dbReference type="OrthoDB" id="4427992at2"/>
<dbReference type="NCBIfam" id="TIGR01300">
    <property type="entry name" value="CPA3_mnhG_phaG"/>
    <property type="match status" value="1"/>
</dbReference>
<dbReference type="EMBL" id="PRLP01000024">
    <property type="protein sequence ID" value="PPC77898.1"/>
    <property type="molecule type" value="Genomic_DNA"/>
</dbReference>
<feature type="transmembrane region" description="Helical" evidence="1">
    <location>
        <begin position="43"/>
        <end position="62"/>
    </location>
</feature>
<comment type="caution">
    <text evidence="2">The sequence shown here is derived from an EMBL/GenBank/DDBJ whole genome shotgun (WGS) entry which is preliminary data.</text>
</comment>
<dbReference type="NCBIfam" id="NF009316">
    <property type="entry name" value="PRK12674.1-5"/>
    <property type="match status" value="1"/>
</dbReference>
<sequence>MPLWLEILLSALLLLGGLFVLIGAIGLVRLPDFFTRLHAPTKASTLGLGAILLGSMVLVSVSHDGVSLHELLITLFLFITAPVSAHMMCRAALHQRLKIAPGTRNGEYQGLTLAKQQERDSSRLP</sequence>